<evidence type="ECO:0000256" key="1">
    <source>
        <dbReference type="SAM" id="Phobius"/>
    </source>
</evidence>
<sequence>MKKISIMLRLILSFSIISIISILFIFLLYNIYTRGEGKVYDLPVYIFVSLLIYKNFIPFIIALSVYSAFFKGSYLPGLQISRMIAIPIALIVVLTAFFAFYDYFLANKLVYALKEYNTNKDYKHFNQYKLSLKEYEYQRAQQEFDNGNLNEAEKFARNALIYDRNDGNILLLLKDIENKRIELEEIANTDRATYVNNLLSQGSRAFSLSNYNLANRYYTDVLKIDRYNPLAIYYLNKISIIQNNKPLYIGKNFYESLAYGKLADTIELYRKGSFWKAYSSISNLYVNYPNINEIGIYYSLIVDSINRYDFFIDRAHEIRKFFIDDYYSITNTTMLENNGITLMLNNNTMLCALYSIFFGESLYLYDVSIINLDNQLKATNKVIYKYGKITDSFNNPDMKNIILKAKFNDLNNTYDNNNLNENIISINISDSAIKNIKDYAFRVLAYTGLKDIISLKSELPSFGYSNDVIIDILFKKILTPIYYLLLFIIIAYFSFRYNIYIKKDVSFGVVSNLIGIIGTILFVLLYVIAVDYISSHILMLLGINVSIIIMLVFAVVMILALLLQMSRINKYVK</sequence>
<name>A0A3B6VHX3_BRAPL</name>
<feature type="transmembrane region" description="Helical" evidence="1">
    <location>
        <begin position="44"/>
        <end position="70"/>
    </location>
</feature>
<dbReference type="EMBL" id="CP002873">
    <property type="protein sequence ID" value="AGA65428.1"/>
    <property type="molecule type" value="Genomic_DNA"/>
</dbReference>
<dbReference type="GeneID" id="56439117"/>
<feature type="transmembrane region" description="Helical" evidence="1">
    <location>
        <begin position="507"/>
        <end position="530"/>
    </location>
</feature>
<keyword evidence="3" id="KW-1185">Reference proteome</keyword>
<protein>
    <submittedName>
        <fullName evidence="2">Uncharacterized protein</fullName>
    </submittedName>
</protein>
<feature type="transmembrane region" description="Helical" evidence="1">
    <location>
        <begin position="477"/>
        <end position="495"/>
    </location>
</feature>
<evidence type="ECO:0000313" key="2">
    <source>
        <dbReference type="EMBL" id="AGA65428.1"/>
    </source>
</evidence>
<dbReference type="Proteomes" id="UP000010793">
    <property type="component" value="Chromosome"/>
</dbReference>
<keyword evidence="1" id="KW-1133">Transmembrane helix</keyword>
<keyword evidence="1" id="KW-0472">Membrane</keyword>
<proteinExistence type="predicted"/>
<dbReference type="RefSeq" id="WP_014933503.1">
    <property type="nucleotide sequence ID" value="NC_019908.1"/>
</dbReference>
<dbReference type="InterPro" id="IPR023298">
    <property type="entry name" value="ATPase_P-typ_TM_dom_sf"/>
</dbReference>
<keyword evidence="1" id="KW-0812">Transmembrane</keyword>
<dbReference type="KEGG" id="bpip:BPP43_00320"/>
<feature type="transmembrane region" description="Helical" evidence="1">
    <location>
        <begin position="536"/>
        <end position="563"/>
    </location>
</feature>
<dbReference type="SUPFAM" id="SSF81665">
    <property type="entry name" value="Calcium ATPase, transmembrane domain M"/>
    <property type="match status" value="1"/>
</dbReference>
<gene>
    <name evidence="2" type="ORF">BPP43_00320</name>
</gene>
<evidence type="ECO:0000313" key="3">
    <source>
        <dbReference type="Proteomes" id="UP000010793"/>
    </source>
</evidence>
<reference evidence="2 3" key="1">
    <citation type="journal article" date="2013" name="Genome Announc.">
        <title>Complete Genome Sequence of the Porcine Strain Brachyspira pilosicoli P43/6/78(T.).</title>
        <authorList>
            <person name="Lin C."/>
            <person name="den Bakker H.C."/>
            <person name="Suzuki H."/>
            <person name="Lefebure T."/>
            <person name="Ponnala L."/>
            <person name="Sun Q."/>
            <person name="Stanhope M.J."/>
            <person name="Wiedmann M."/>
            <person name="Duhamel G.E."/>
        </authorList>
    </citation>
    <scope>NUCLEOTIDE SEQUENCE [LARGE SCALE GENOMIC DNA]</scope>
    <source>
        <strain evidence="2 3">P43/6/78</strain>
    </source>
</reference>
<feature type="transmembrane region" description="Helical" evidence="1">
    <location>
        <begin position="7"/>
        <end position="32"/>
    </location>
</feature>
<accession>A0A3B6VHX3</accession>
<dbReference type="AlphaFoldDB" id="A0A3B6VHX3"/>
<feature type="transmembrane region" description="Helical" evidence="1">
    <location>
        <begin position="82"/>
        <end position="101"/>
    </location>
</feature>
<organism evidence="2 3">
    <name type="scientific">Brachyspira pilosicoli P43/6/78</name>
    <dbReference type="NCBI Taxonomy" id="1042417"/>
    <lineage>
        <taxon>Bacteria</taxon>
        <taxon>Pseudomonadati</taxon>
        <taxon>Spirochaetota</taxon>
        <taxon>Spirochaetia</taxon>
        <taxon>Brachyspirales</taxon>
        <taxon>Brachyspiraceae</taxon>
        <taxon>Brachyspira</taxon>
    </lineage>
</organism>